<keyword evidence="5" id="KW-0413">Isomerase</keyword>
<sequence>MQDVVLIEEINAGEKVIGVATLNAEKSLNALSLAMAEKLLPQLKQWADDDRVACVWLQGAGEKAFCAGGDIVAMYKAMQAEPGKLVSEVENFFTQEYQLDYAIQTFPKPLICWADGIVMGGGMGLMNGASHRVVTDRSLLAMPEVTIGLYPDVGATYFLNRMPQGCGLFLGMTGATMNANDALFLNLADHYLGHSHKQALLENLQQLPWGDTGALNKQKVTDLLNQMAADDATDMPAPQVEPMHAHIKSLTAANDVTEVVAAITADTTDDKWLSRARKNLANGCPMTAHIVWNQLQQGRDLSLPDCFRLELTLSCNCAVRGDFAEGIRALLIDKDKNPQWQHASVADVDAEDVDAFFMPPWGDRTHPLAKLEHVLESE</sequence>
<reference evidence="5 6" key="1">
    <citation type="submission" date="2019-03" db="EMBL/GenBank/DDBJ databases">
        <title>Freshwater and sediment microbial communities from various areas in North America, analyzing microbe dynamics in response to fracking.</title>
        <authorList>
            <person name="Lamendella R."/>
        </authorList>
    </citation>
    <scope>NUCLEOTIDE SEQUENCE [LARGE SCALE GENOMIC DNA]</scope>
    <source>
        <strain evidence="5 6">18_TX</strain>
    </source>
</reference>
<dbReference type="Gene3D" id="3.90.226.10">
    <property type="entry name" value="2-enoyl-CoA Hydratase, Chain A, domain 1"/>
    <property type="match status" value="1"/>
</dbReference>
<evidence type="ECO:0000259" key="4">
    <source>
        <dbReference type="Pfam" id="PF16113"/>
    </source>
</evidence>
<dbReference type="RefSeq" id="WP_133540531.1">
    <property type="nucleotide sequence ID" value="NZ_SNXI01000019.1"/>
</dbReference>
<dbReference type="Pfam" id="PF16113">
    <property type="entry name" value="ECH_2"/>
    <property type="match status" value="1"/>
</dbReference>
<dbReference type="EMBL" id="SNXI01000019">
    <property type="protein sequence ID" value="TDP28944.1"/>
    <property type="molecule type" value="Genomic_DNA"/>
</dbReference>
<dbReference type="InterPro" id="IPR045004">
    <property type="entry name" value="ECH_dom"/>
</dbReference>
<dbReference type="GO" id="GO:0003860">
    <property type="term" value="F:3-hydroxyisobutyryl-CoA hydrolase activity"/>
    <property type="evidence" value="ECO:0007669"/>
    <property type="project" value="UniProtKB-EC"/>
</dbReference>
<dbReference type="GO" id="GO:0005829">
    <property type="term" value="C:cytosol"/>
    <property type="evidence" value="ECO:0007669"/>
    <property type="project" value="TreeGrafter"/>
</dbReference>
<accession>A0A4R6NYT2</accession>
<evidence type="ECO:0000256" key="1">
    <source>
        <dbReference type="ARBA" id="ARBA00001709"/>
    </source>
</evidence>
<keyword evidence="3" id="KW-0378">Hydrolase</keyword>
<dbReference type="InterPro" id="IPR029045">
    <property type="entry name" value="ClpP/crotonase-like_dom_sf"/>
</dbReference>
<evidence type="ECO:0000256" key="2">
    <source>
        <dbReference type="ARBA" id="ARBA00011915"/>
    </source>
</evidence>
<dbReference type="PANTHER" id="PTHR43176">
    <property type="entry name" value="3-HYDROXYISOBUTYRYL-COA HYDROLASE-RELATED"/>
    <property type="match status" value="1"/>
</dbReference>
<dbReference type="Proteomes" id="UP000295531">
    <property type="component" value="Unassembled WGS sequence"/>
</dbReference>
<dbReference type="SUPFAM" id="SSF52096">
    <property type="entry name" value="ClpP/crotonase"/>
    <property type="match status" value="1"/>
</dbReference>
<dbReference type="PANTHER" id="PTHR43176:SF3">
    <property type="entry name" value="3-HYDROXYISOBUTYRYL-COA HYDROLASE, MITOCHONDRIAL"/>
    <property type="match status" value="1"/>
</dbReference>
<organism evidence="5 6">
    <name type="scientific">Idiomarina aquatica</name>
    <dbReference type="NCBI Taxonomy" id="1327752"/>
    <lineage>
        <taxon>Bacteria</taxon>
        <taxon>Pseudomonadati</taxon>
        <taxon>Pseudomonadota</taxon>
        <taxon>Gammaproteobacteria</taxon>
        <taxon>Alteromonadales</taxon>
        <taxon>Idiomarinaceae</taxon>
        <taxon>Idiomarina</taxon>
    </lineage>
</organism>
<feature type="domain" description="Enoyl-CoA hydratase/isomerase" evidence="4">
    <location>
        <begin position="17"/>
        <end position="357"/>
    </location>
</feature>
<dbReference type="CDD" id="cd06558">
    <property type="entry name" value="crotonase-like"/>
    <property type="match status" value="1"/>
</dbReference>
<dbReference type="GO" id="GO:0006574">
    <property type="term" value="P:L-valine catabolic process"/>
    <property type="evidence" value="ECO:0007669"/>
    <property type="project" value="TreeGrafter"/>
</dbReference>
<evidence type="ECO:0000256" key="3">
    <source>
        <dbReference type="ARBA" id="ARBA00022801"/>
    </source>
</evidence>
<comment type="caution">
    <text evidence="5">The sequence shown here is derived from an EMBL/GenBank/DDBJ whole genome shotgun (WGS) entry which is preliminary data.</text>
</comment>
<proteinExistence type="predicted"/>
<comment type="catalytic activity">
    <reaction evidence="1">
        <text>3-hydroxy-2-methylpropanoyl-CoA + H2O = 3-hydroxy-2-methylpropanoate + CoA + H(+)</text>
        <dbReference type="Rhea" id="RHEA:20888"/>
        <dbReference type="ChEBI" id="CHEBI:11805"/>
        <dbReference type="ChEBI" id="CHEBI:15377"/>
        <dbReference type="ChEBI" id="CHEBI:15378"/>
        <dbReference type="ChEBI" id="CHEBI:57287"/>
        <dbReference type="ChEBI" id="CHEBI:57340"/>
        <dbReference type="EC" id="3.1.2.4"/>
    </reaction>
</comment>
<dbReference type="InterPro" id="IPR032259">
    <property type="entry name" value="HIBYL-CoA-H"/>
</dbReference>
<dbReference type="EC" id="3.1.2.4" evidence="2"/>
<gene>
    <name evidence="5" type="ORF">DEU29_11919</name>
</gene>
<name>A0A4R6NYT2_9GAMM</name>
<keyword evidence="6" id="KW-1185">Reference proteome</keyword>
<dbReference type="GO" id="GO:0016853">
    <property type="term" value="F:isomerase activity"/>
    <property type="evidence" value="ECO:0007669"/>
    <property type="project" value="UniProtKB-KW"/>
</dbReference>
<dbReference type="OrthoDB" id="9790967at2"/>
<protein>
    <recommendedName>
        <fullName evidence="2">3-hydroxyisobutyryl-CoA hydrolase</fullName>
        <ecNumber evidence="2">3.1.2.4</ecNumber>
    </recommendedName>
</protein>
<evidence type="ECO:0000313" key="5">
    <source>
        <dbReference type="EMBL" id="TDP28944.1"/>
    </source>
</evidence>
<dbReference type="NCBIfam" id="NF004127">
    <property type="entry name" value="PRK05617.1"/>
    <property type="match status" value="1"/>
</dbReference>
<evidence type="ECO:0000313" key="6">
    <source>
        <dbReference type="Proteomes" id="UP000295531"/>
    </source>
</evidence>
<dbReference type="AlphaFoldDB" id="A0A4R6NYT2"/>